<dbReference type="InterPro" id="IPR043502">
    <property type="entry name" value="DNA/RNA_pol_sf"/>
</dbReference>
<protein>
    <recommendedName>
        <fullName evidence="3">Reverse transcriptase/retrotransposon-derived protein RNase H-like domain-containing protein</fullName>
    </recommendedName>
</protein>
<dbReference type="GO" id="GO:0003824">
    <property type="term" value="F:catalytic activity"/>
    <property type="evidence" value="ECO:0007669"/>
    <property type="project" value="UniProtKB-KW"/>
</dbReference>
<keyword evidence="2" id="KW-0732">Signal</keyword>
<keyword evidence="5" id="KW-1185">Reference proteome</keyword>
<dbReference type="EMBL" id="PGOL01002944">
    <property type="protein sequence ID" value="PKI44142.1"/>
    <property type="molecule type" value="Genomic_DNA"/>
</dbReference>
<dbReference type="InterPro" id="IPR043128">
    <property type="entry name" value="Rev_trsase/Diguanyl_cyclase"/>
</dbReference>
<dbReference type="Proteomes" id="UP000233551">
    <property type="component" value="Unassembled WGS sequence"/>
</dbReference>
<dbReference type="InterPro" id="IPR041577">
    <property type="entry name" value="RT_RNaseH_2"/>
</dbReference>
<dbReference type="InterPro" id="IPR050951">
    <property type="entry name" value="Retrovirus_Pol_polyprotein"/>
</dbReference>
<dbReference type="FunFam" id="3.30.70.270:FF:000026">
    <property type="entry name" value="Transposon Ty3-G Gag-Pol polyprotein"/>
    <property type="match status" value="1"/>
</dbReference>
<dbReference type="PANTHER" id="PTHR37984:SF5">
    <property type="entry name" value="PROTEIN NYNRIN-LIKE"/>
    <property type="match status" value="1"/>
</dbReference>
<feature type="domain" description="Reverse transcriptase/retrotransposon-derived protein RNase H-like" evidence="3">
    <location>
        <begin position="80"/>
        <end position="136"/>
    </location>
</feature>
<evidence type="ECO:0000259" key="3">
    <source>
        <dbReference type="Pfam" id="PF17919"/>
    </source>
</evidence>
<dbReference type="Pfam" id="PF17919">
    <property type="entry name" value="RT_RNaseH_2"/>
    <property type="match status" value="1"/>
</dbReference>
<comment type="caution">
    <text evidence="4">The sequence shown here is derived from an EMBL/GenBank/DDBJ whole genome shotgun (WGS) entry which is preliminary data.</text>
</comment>
<name>A0A2I0IJI9_PUNGR</name>
<accession>A0A2I0IJI9</accession>
<evidence type="ECO:0000256" key="1">
    <source>
        <dbReference type="ARBA" id="ARBA00023268"/>
    </source>
</evidence>
<evidence type="ECO:0000313" key="4">
    <source>
        <dbReference type="EMBL" id="PKI44142.1"/>
    </source>
</evidence>
<dbReference type="AlphaFoldDB" id="A0A2I0IJI9"/>
<dbReference type="SUPFAM" id="SSF56672">
    <property type="entry name" value="DNA/RNA polymerases"/>
    <property type="match status" value="1"/>
</dbReference>
<reference evidence="4 5" key="1">
    <citation type="submission" date="2017-11" db="EMBL/GenBank/DDBJ databases">
        <title>De-novo sequencing of pomegranate (Punica granatum L.) genome.</title>
        <authorList>
            <person name="Akparov Z."/>
            <person name="Amiraslanov A."/>
            <person name="Hajiyeva S."/>
            <person name="Abbasov M."/>
            <person name="Kaur K."/>
            <person name="Hamwieh A."/>
            <person name="Solovyev V."/>
            <person name="Salamov A."/>
            <person name="Braich B."/>
            <person name="Kosarev P."/>
            <person name="Mahmoud A."/>
            <person name="Hajiyev E."/>
            <person name="Babayeva S."/>
            <person name="Izzatullayeva V."/>
            <person name="Mammadov A."/>
            <person name="Mammadov A."/>
            <person name="Sharifova S."/>
            <person name="Ojaghi J."/>
            <person name="Eynullazada K."/>
            <person name="Bayramov B."/>
            <person name="Abdulazimova A."/>
            <person name="Shahmuradov I."/>
        </authorList>
    </citation>
    <scope>NUCLEOTIDE SEQUENCE [LARGE SCALE GENOMIC DNA]</scope>
    <source>
        <strain evidence="5">cv. AG2017</strain>
        <tissue evidence="4">Leaf</tissue>
    </source>
</reference>
<keyword evidence="1" id="KW-0511">Multifunctional enzyme</keyword>
<organism evidence="4 5">
    <name type="scientific">Punica granatum</name>
    <name type="common">Pomegranate</name>
    <dbReference type="NCBI Taxonomy" id="22663"/>
    <lineage>
        <taxon>Eukaryota</taxon>
        <taxon>Viridiplantae</taxon>
        <taxon>Streptophyta</taxon>
        <taxon>Embryophyta</taxon>
        <taxon>Tracheophyta</taxon>
        <taxon>Spermatophyta</taxon>
        <taxon>Magnoliopsida</taxon>
        <taxon>eudicotyledons</taxon>
        <taxon>Gunneridae</taxon>
        <taxon>Pentapetalae</taxon>
        <taxon>rosids</taxon>
        <taxon>malvids</taxon>
        <taxon>Myrtales</taxon>
        <taxon>Lythraceae</taxon>
        <taxon>Punica</taxon>
    </lineage>
</organism>
<evidence type="ECO:0000256" key="2">
    <source>
        <dbReference type="SAM" id="SignalP"/>
    </source>
</evidence>
<dbReference type="STRING" id="22663.A0A2I0IJI9"/>
<sequence length="136" mass="15438">MKKCSFMKSKLLFLGYIVSADGIRVDEEKVWAIRDWPTSKSVGEVRSFHGLATFYRRFIHDFSSIMSPITECLKKGRFHWGKEAEESYELIKEKLCSAPVLALPSFDKLFEVECDASGVGVGAMLSQEKRPVAFFS</sequence>
<proteinExistence type="predicted"/>
<dbReference type="Gene3D" id="3.30.70.270">
    <property type="match status" value="1"/>
</dbReference>
<dbReference type="PANTHER" id="PTHR37984">
    <property type="entry name" value="PROTEIN CBG26694"/>
    <property type="match status" value="1"/>
</dbReference>
<gene>
    <name evidence="4" type="ORF">CRG98_035486</name>
</gene>
<feature type="signal peptide" evidence="2">
    <location>
        <begin position="1"/>
        <end position="22"/>
    </location>
</feature>
<evidence type="ECO:0000313" key="5">
    <source>
        <dbReference type="Proteomes" id="UP000233551"/>
    </source>
</evidence>
<feature type="chain" id="PRO_5014127897" description="Reverse transcriptase/retrotransposon-derived protein RNase H-like domain-containing protein" evidence="2">
    <location>
        <begin position="23"/>
        <end position="136"/>
    </location>
</feature>